<dbReference type="Proteomes" id="UP000825935">
    <property type="component" value="Chromosome 4"/>
</dbReference>
<dbReference type="PANTHER" id="PTHR13593">
    <property type="match status" value="1"/>
</dbReference>
<evidence type="ECO:0000313" key="3">
    <source>
        <dbReference type="Proteomes" id="UP000825935"/>
    </source>
</evidence>
<dbReference type="PROSITE" id="PS50007">
    <property type="entry name" value="PIPLC_X_DOMAIN"/>
    <property type="match status" value="1"/>
</dbReference>
<name>A0A8T2UQW0_CERRI</name>
<accession>A0A8T2UQW0</accession>
<dbReference type="AlphaFoldDB" id="A0A8T2UQW0"/>
<keyword evidence="3" id="KW-1185">Reference proteome</keyword>
<feature type="domain" description="Phosphatidylinositol-specific phospholipase C X" evidence="1">
    <location>
        <begin position="60"/>
        <end position="189"/>
    </location>
</feature>
<dbReference type="SMART" id="SM00148">
    <property type="entry name" value="PLCXc"/>
    <property type="match status" value="1"/>
</dbReference>
<dbReference type="InterPro" id="IPR000909">
    <property type="entry name" value="PLipase_C_PInositol-sp_X_dom"/>
</dbReference>
<protein>
    <recommendedName>
        <fullName evidence="1">Phosphatidylinositol-specific phospholipase C X domain-containing protein</fullName>
    </recommendedName>
</protein>
<proteinExistence type="predicted"/>
<dbReference type="EMBL" id="CM035409">
    <property type="protein sequence ID" value="KAH7438547.1"/>
    <property type="molecule type" value="Genomic_DNA"/>
</dbReference>
<reference evidence="2" key="1">
    <citation type="submission" date="2021-08" db="EMBL/GenBank/DDBJ databases">
        <title>WGS assembly of Ceratopteris richardii.</title>
        <authorList>
            <person name="Marchant D.B."/>
            <person name="Chen G."/>
            <person name="Jenkins J."/>
            <person name="Shu S."/>
            <person name="Leebens-Mack J."/>
            <person name="Grimwood J."/>
            <person name="Schmutz J."/>
            <person name="Soltis P."/>
            <person name="Soltis D."/>
            <person name="Chen Z.-H."/>
        </authorList>
    </citation>
    <scope>NUCLEOTIDE SEQUENCE</scope>
    <source>
        <strain evidence="2">Whitten #5841</strain>
        <tissue evidence="2">Leaf</tissue>
    </source>
</reference>
<dbReference type="SUPFAM" id="SSF51695">
    <property type="entry name" value="PLC-like phosphodiesterases"/>
    <property type="match status" value="1"/>
</dbReference>
<dbReference type="EMBL" id="CM035409">
    <property type="protein sequence ID" value="KAH7438545.1"/>
    <property type="molecule type" value="Genomic_DNA"/>
</dbReference>
<comment type="caution">
    <text evidence="2">The sequence shown here is derived from an EMBL/GenBank/DDBJ whole genome shotgun (WGS) entry which is preliminary data.</text>
</comment>
<dbReference type="OMA" id="PEKIHIH"/>
<sequence length="313" mass="35810">MGCVLLKSASPADEEKQLADLQADEGVDFPGSNYHFSDRSQWMAQHLDLEKTRVKDIIWPGTHDSATDKIGLPYTTRPFAQCQTQSIYRQLLQGVRVLDIRVDKDGFVCHGILTSYKVDVVINAVKQFLNETTSEFIILEIRTEYGHDDPPGFDIWLIEELKDFLIKQDESVFECTLSELLPKRLICVWKPQTSPPPYPCSPLWSAEYLRDDWIDTDLPYTKFMSNLYFLAEQPPADERCYFYRVENTCTPQASSAIACVKPVTSRIRPYARLFISQAYKRGLGDYLQILSSDFVEDDFIDACIGATLGRLED</sequence>
<evidence type="ECO:0000313" key="2">
    <source>
        <dbReference type="EMBL" id="KAH7438547.1"/>
    </source>
</evidence>
<gene>
    <name evidence="2" type="ORF">KP509_04G019700</name>
</gene>
<organism evidence="2 3">
    <name type="scientific">Ceratopteris richardii</name>
    <name type="common">Triangle waterfern</name>
    <dbReference type="NCBI Taxonomy" id="49495"/>
    <lineage>
        <taxon>Eukaryota</taxon>
        <taxon>Viridiplantae</taxon>
        <taxon>Streptophyta</taxon>
        <taxon>Embryophyta</taxon>
        <taxon>Tracheophyta</taxon>
        <taxon>Polypodiopsida</taxon>
        <taxon>Polypodiidae</taxon>
        <taxon>Polypodiales</taxon>
        <taxon>Pteridineae</taxon>
        <taxon>Pteridaceae</taxon>
        <taxon>Parkerioideae</taxon>
        <taxon>Ceratopteris</taxon>
    </lineage>
</organism>
<dbReference type="InterPro" id="IPR051057">
    <property type="entry name" value="PI-PLC_domain"/>
</dbReference>
<dbReference type="OrthoDB" id="1046782at2759"/>
<dbReference type="Gene3D" id="3.20.20.190">
    <property type="entry name" value="Phosphatidylinositol (PI) phosphodiesterase"/>
    <property type="match status" value="1"/>
</dbReference>
<dbReference type="Pfam" id="PF00388">
    <property type="entry name" value="PI-PLC-X"/>
    <property type="match status" value="1"/>
</dbReference>
<dbReference type="InterPro" id="IPR017946">
    <property type="entry name" value="PLC-like_Pdiesterase_TIM-brl"/>
</dbReference>
<dbReference type="GO" id="GO:0006629">
    <property type="term" value="P:lipid metabolic process"/>
    <property type="evidence" value="ECO:0007669"/>
    <property type="project" value="InterPro"/>
</dbReference>
<dbReference type="GO" id="GO:0008081">
    <property type="term" value="F:phosphoric diester hydrolase activity"/>
    <property type="evidence" value="ECO:0007669"/>
    <property type="project" value="InterPro"/>
</dbReference>
<evidence type="ECO:0000259" key="1">
    <source>
        <dbReference type="SMART" id="SM00148"/>
    </source>
</evidence>
<dbReference type="PANTHER" id="PTHR13593:SF113">
    <property type="entry name" value="SI:DKEY-266F7.9"/>
    <property type="match status" value="1"/>
</dbReference>